<evidence type="ECO:0000313" key="2">
    <source>
        <dbReference type="Proteomes" id="UP000621930"/>
    </source>
</evidence>
<name>A0ABR8VU72_9GAMM</name>
<organism evidence="1 2">
    <name type="scientific">Acinetobacter pecorum</name>
    <dbReference type="NCBI Taxonomy" id="2762215"/>
    <lineage>
        <taxon>Bacteria</taxon>
        <taxon>Pseudomonadati</taxon>
        <taxon>Pseudomonadota</taxon>
        <taxon>Gammaproteobacteria</taxon>
        <taxon>Moraxellales</taxon>
        <taxon>Moraxellaceae</taxon>
        <taxon>Acinetobacter</taxon>
    </lineage>
</organism>
<protein>
    <recommendedName>
        <fullName evidence="3">Phage tail protein</fullName>
    </recommendedName>
</protein>
<comment type="caution">
    <text evidence="1">The sequence shown here is derived from an EMBL/GenBank/DDBJ whole genome shotgun (WGS) entry which is preliminary data.</text>
</comment>
<dbReference type="Proteomes" id="UP000621930">
    <property type="component" value="Unassembled WGS sequence"/>
</dbReference>
<reference evidence="1 2" key="1">
    <citation type="submission" date="2020-08" db="EMBL/GenBank/DDBJ databases">
        <title>A Genomic Blueprint of the Chicken Gut Microbiome.</title>
        <authorList>
            <person name="Gilroy R."/>
            <person name="Ravi A."/>
            <person name="Getino M."/>
            <person name="Pursley I."/>
            <person name="Horton D.L."/>
            <person name="Alikhan N.-F."/>
            <person name="Baker D."/>
            <person name="Gharbi K."/>
            <person name="Hall N."/>
            <person name="Watson M."/>
            <person name="Adriaenssens E.M."/>
            <person name="Foster-Nyarko E."/>
            <person name="Jarju S."/>
            <person name="Secka A."/>
            <person name="Antonio M."/>
            <person name="Oren A."/>
            <person name="Chaudhuri R."/>
            <person name="La Ragione R.M."/>
            <person name="Hildebrand F."/>
            <person name="Pallen M.J."/>
        </authorList>
    </citation>
    <scope>NUCLEOTIDE SEQUENCE [LARGE SCALE GENOMIC DNA]</scope>
    <source>
        <strain evidence="1 2">Sa1BUA6</strain>
    </source>
</reference>
<proteinExistence type="predicted"/>
<dbReference type="EMBL" id="JACSPT010000002">
    <property type="protein sequence ID" value="MBD8008310.1"/>
    <property type="molecule type" value="Genomic_DNA"/>
</dbReference>
<evidence type="ECO:0000313" key="1">
    <source>
        <dbReference type="EMBL" id="MBD8008310.1"/>
    </source>
</evidence>
<sequence length="145" mass="16129">MAKLSLTKAIEVVGIGSYVEKTIHFRDVNGAPFEGEILIKVLSSDEVAKITDILKLKKDEKYTIEQYRAAMLVQSIFESEDKPFFPDLKSTGLVSDEMKVAMYLAADEVINFTGKYWILTGKQNSTANSSAAESAEELLQKPEET</sequence>
<accession>A0ABR8VU72</accession>
<evidence type="ECO:0008006" key="3">
    <source>
        <dbReference type="Google" id="ProtNLM"/>
    </source>
</evidence>
<keyword evidence="2" id="KW-1185">Reference proteome</keyword>
<dbReference type="RefSeq" id="WP_191730522.1">
    <property type="nucleotide sequence ID" value="NZ_JACSPT010000002.1"/>
</dbReference>
<gene>
    <name evidence="1" type="ORF">H9629_02970</name>
</gene>